<evidence type="ECO:0000256" key="4">
    <source>
        <dbReference type="SAM" id="MobiDB-lite"/>
    </source>
</evidence>
<dbReference type="InterPro" id="IPR012347">
    <property type="entry name" value="Ferritin-like"/>
</dbReference>
<evidence type="ECO:0000313" key="5">
    <source>
        <dbReference type="EMBL" id="KEO75503.1"/>
    </source>
</evidence>
<evidence type="ECO:0000256" key="2">
    <source>
        <dbReference type="PIRSR" id="PIRSR607760-1"/>
    </source>
</evidence>
<dbReference type="GO" id="GO:0046872">
    <property type="term" value="F:metal ion binding"/>
    <property type="evidence" value="ECO:0007669"/>
    <property type="project" value="UniProtKB-KW"/>
</dbReference>
<accession>A0A074L6P3</accession>
<dbReference type="InterPro" id="IPR009078">
    <property type="entry name" value="Ferritin-like_SF"/>
</dbReference>
<protein>
    <submittedName>
        <fullName evidence="5">Catalase</fullName>
    </submittedName>
</protein>
<keyword evidence="2" id="KW-0479">Metal-binding</keyword>
<feature type="binding site" evidence="2">
    <location>
        <position position="69"/>
    </location>
    <ligand>
        <name>Mn(2+)</name>
        <dbReference type="ChEBI" id="CHEBI:29035"/>
        <label>1</label>
    </ligand>
</feature>
<evidence type="ECO:0000313" key="6">
    <source>
        <dbReference type="Proteomes" id="UP000027821"/>
    </source>
</evidence>
<comment type="cofactor">
    <cofactor evidence="3">
        <name>Ca(2+)</name>
        <dbReference type="ChEBI" id="CHEBI:29108"/>
    </cofactor>
    <text evidence="3">Binds 1 Ca(2+) ion per subunit.</text>
</comment>
<keyword evidence="6" id="KW-1185">Reference proteome</keyword>
<evidence type="ECO:0000256" key="3">
    <source>
        <dbReference type="PIRSR" id="PIRSR607760-2"/>
    </source>
</evidence>
<dbReference type="eggNOG" id="COG3546">
    <property type="taxonomic scope" value="Bacteria"/>
</dbReference>
<feature type="binding site" evidence="2">
    <location>
        <position position="150"/>
    </location>
    <ligand>
        <name>Mn(2+)</name>
        <dbReference type="ChEBI" id="CHEBI:29035"/>
        <label>1</label>
    </ligand>
</feature>
<feature type="binding site" evidence="3">
    <location>
        <position position="57"/>
    </location>
    <ligand>
        <name>Ca(2+)</name>
        <dbReference type="ChEBI" id="CHEBI:29108"/>
    </ligand>
</feature>
<comment type="similarity">
    <text evidence="1">Belongs to the manganese catalase family.</text>
</comment>
<dbReference type="OrthoDB" id="9800585at2"/>
<gene>
    <name evidence="5" type="ORF">EL17_01250</name>
</gene>
<dbReference type="InterPro" id="IPR039377">
    <property type="entry name" value="Mn_catalase_dom"/>
</dbReference>
<dbReference type="InterPro" id="IPR007760">
    <property type="entry name" value="Mn_catalase"/>
</dbReference>
<feature type="binding site" evidence="2">
    <location>
        <position position="35"/>
    </location>
    <ligand>
        <name>Mn(2+)</name>
        <dbReference type="ChEBI" id="CHEBI:29035"/>
        <label>1</label>
    </ligand>
</feature>
<dbReference type="Proteomes" id="UP000027821">
    <property type="component" value="Unassembled WGS sequence"/>
</dbReference>
<dbReference type="RefSeq" id="WP_035069727.1">
    <property type="nucleotide sequence ID" value="NZ_JMIH01000011.1"/>
</dbReference>
<dbReference type="Pfam" id="PF05067">
    <property type="entry name" value="Mn_catalase"/>
    <property type="match status" value="1"/>
</dbReference>
<dbReference type="CDD" id="cd01051">
    <property type="entry name" value="Mn_catalase"/>
    <property type="match status" value="1"/>
</dbReference>
<comment type="cofactor">
    <cofactor evidence="2">
        <name>Mn(2+)</name>
        <dbReference type="ChEBI" id="CHEBI:29035"/>
    </cofactor>
    <text evidence="2">Binds 2 manganese ions per subunit.</text>
</comment>
<feature type="binding site" evidence="2">
    <location>
        <position position="183"/>
    </location>
    <ligand>
        <name>Mn(2+)</name>
        <dbReference type="ChEBI" id="CHEBI:29035"/>
        <label>1</label>
    </ligand>
</feature>
<evidence type="ECO:0000256" key="1">
    <source>
        <dbReference type="ARBA" id="ARBA00007644"/>
    </source>
</evidence>
<keyword evidence="3" id="KW-0106">Calcium</keyword>
<dbReference type="STRING" id="1048983.EL17_01250"/>
<feature type="binding site" evidence="2">
    <location>
        <position position="66"/>
    </location>
    <ligand>
        <name>Mn(2+)</name>
        <dbReference type="ChEBI" id="CHEBI:29035"/>
        <label>2</label>
    </ligand>
</feature>
<sequence>MFYHDGKLQYKVKVDKPNPQFAKMLQQAIGGIEGEIRVCLQYLFQAWGARGPVKYRDMLLETGTEEMAHIEMLATAVALNLETAPNETKDKMASDSPILEAIMGGANPRHILSSGLAAMAVDSNGVPFNGSWVVGTGNLATDMYANVMAESSGRVLATRLWEATDDKGMKDMLAFLIARDTMHQNQWLAVLEELGGLEGMHPIPNSFPQAEENQHFNYNFLSTHIDPKKMAEGRWSEGKSMDGKSTFTIEKAKPEGQEPELGPPHPKGYAQKEQMTGGGSITEKVKDWLE</sequence>
<dbReference type="AlphaFoldDB" id="A0A074L6P3"/>
<feature type="region of interest" description="Disordered" evidence="4">
    <location>
        <begin position="235"/>
        <end position="290"/>
    </location>
</feature>
<organism evidence="5 6">
    <name type="scientific">Anditalea andensis</name>
    <dbReference type="NCBI Taxonomy" id="1048983"/>
    <lineage>
        <taxon>Bacteria</taxon>
        <taxon>Pseudomonadati</taxon>
        <taxon>Bacteroidota</taxon>
        <taxon>Cytophagia</taxon>
        <taxon>Cytophagales</taxon>
        <taxon>Cytophagaceae</taxon>
        <taxon>Anditalea</taxon>
    </lineage>
</organism>
<dbReference type="SUPFAM" id="SSF47240">
    <property type="entry name" value="Ferritin-like"/>
    <property type="match status" value="1"/>
</dbReference>
<dbReference type="Gene3D" id="1.20.1260.10">
    <property type="match status" value="1"/>
</dbReference>
<dbReference type="EMBL" id="JMIH01000011">
    <property type="protein sequence ID" value="KEO75503.1"/>
    <property type="molecule type" value="Genomic_DNA"/>
</dbReference>
<reference evidence="5 6" key="1">
    <citation type="submission" date="2014-04" db="EMBL/GenBank/DDBJ databases">
        <title>Characterization and application of a salt tolerant electro-active bacterium.</title>
        <authorList>
            <person name="Yang L."/>
            <person name="Wei S."/>
            <person name="Tay Q.X.M."/>
        </authorList>
    </citation>
    <scope>NUCLEOTIDE SEQUENCE [LARGE SCALE GENOMIC DNA]</scope>
    <source>
        <strain evidence="5 6">LY1</strain>
    </source>
</reference>
<keyword evidence="2" id="KW-0464">Manganese</keyword>
<proteinExistence type="inferred from homology"/>
<comment type="caution">
    <text evidence="5">The sequence shown here is derived from an EMBL/GenBank/DDBJ whole genome shotgun (WGS) entry which is preliminary data.</text>
</comment>
<name>A0A074L6P3_9BACT</name>